<name>A0ABU5J2Q5_9BACI</name>
<dbReference type="InterPro" id="IPR016181">
    <property type="entry name" value="Acyl_CoA_acyltransferase"/>
</dbReference>
<evidence type="ECO:0000313" key="2">
    <source>
        <dbReference type="EMBL" id="MDZ5473699.1"/>
    </source>
</evidence>
<evidence type="ECO:0000259" key="1">
    <source>
        <dbReference type="PROSITE" id="PS51186"/>
    </source>
</evidence>
<dbReference type="CDD" id="cd04301">
    <property type="entry name" value="NAT_SF"/>
    <property type="match status" value="1"/>
</dbReference>
<comment type="caution">
    <text evidence="2">The sequence shown here is derived from an EMBL/GenBank/DDBJ whole genome shotgun (WGS) entry which is preliminary data.</text>
</comment>
<dbReference type="Gene3D" id="3.40.630.30">
    <property type="match status" value="2"/>
</dbReference>
<dbReference type="Pfam" id="PF00583">
    <property type="entry name" value="Acetyltransf_1"/>
    <property type="match status" value="2"/>
</dbReference>
<protein>
    <submittedName>
        <fullName evidence="2">GNAT family N-acetyltransferase</fullName>
    </submittedName>
</protein>
<dbReference type="PANTHER" id="PTHR43072">
    <property type="entry name" value="N-ACETYLTRANSFERASE"/>
    <property type="match status" value="1"/>
</dbReference>
<dbReference type="SUPFAM" id="SSF55729">
    <property type="entry name" value="Acyl-CoA N-acyltransferases (Nat)"/>
    <property type="match status" value="1"/>
</dbReference>
<dbReference type="InterPro" id="IPR000182">
    <property type="entry name" value="GNAT_dom"/>
</dbReference>
<accession>A0ABU5J2Q5</accession>
<organism evidence="2 3">
    <name type="scientific">Robertmurraya mangrovi</name>
    <dbReference type="NCBI Taxonomy" id="3098077"/>
    <lineage>
        <taxon>Bacteria</taxon>
        <taxon>Bacillati</taxon>
        <taxon>Bacillota</taxon>
        <taxon>Bacilli</taxon>
        <taxon>Bacillales</taxon>
        <taxon>Bacillaceae</taxon>
        <taxon>Robertmurraya</taxon>
    </lineage>
</organism>
<dbReference type="PROSITE" id="PS51186">
    <property type="entry name" value="GNAT"/>
    <property type="match status" value="2"/>
</dbReference>
<reference evidence="2 3" key="1">
    <citation type="submission" date="2023-11" db="EMBL/GenBank/DDBJ databases">
        <title>Bacillus jintuensis, isolated from a mudflat on the Beibu Gulf coast.</title>
        <authorList>
            <person name="Li M."/>
        </authorList>
    </citation>
    <scope>NUCLEOTIDE SEQUENCE [LARGE SCALE GENOMIC DNA]</scope>
    <source>
        <strain evidence="2 3">31A1R</strain>
    </source>
</reference>
<feature type="domain" description="N-acetyltransferase" evidence="1">
    <location>
        <begin position="169"/>
        <end position="314"/>
    </location>
</feature>
<proteinExistence type="predicted"/>
<sequence>MQYISWDISRVKELVELWNKECSLDFPMREELFIQNSFQDLNINQEGSVICLNDQNVVVGFVIAKSWLEEIDVKMPDHIGWIQVLLVDSDYRRMGIGSTLLSKAEAALQSTNISKILLGRDPWHYFPGIPELYESVQNWFENRGYTREGKEADLICKTAYQEEVKLENVTFNVLQLDDRERFLSFLNRCFPGRWEYEAVKYFEMGGTGREFVTLIKNGDIIGFCRINDDQSPYIAQNVYWAPLLDERIGGIGPLGIDRNERKNGYGLAIVQEAIHQLNKRNIHTIVIDWTGLVNFYGKLHFNIWKEYRQYSKYF</sequence>
<gene>
    <name evidence="2" type="ORF">SM124_18435</name>
</gene>
<dbReference type="Proteomes" id="UP001290455">
    <property type="component" value="Unassembled WGS sequence"/>
</dbReference>
<feature type="domain" description="N-acetyltransferase" evidence="1">
    <location>
        <begin position="9"/>
        <end position="167"/>
    </location>
</feature>
<evidence type="ECO:0000313" key="3">
    <source>
        <dbReference type="Proteomes" id="UP001290455"/>
    </source>
</evidence>
<dbReference type="EMBL" id="JAXOFX010000015">
    <property type="protein sequence ID" value="MDZ5473699.1"/>
    <property type="molecule type" value="Genomic_DNA"/>
</dbReference>
<keyword evidence="3" id="KW-1185">Reference proteome</keyword>
<dbReference type="RefSeq" id="WP_322447991.1">
    <property type="nucleotide sequence ID" value="NZ_JAXOFX010000015.1"/>
</dbReference>